<accession>A0A7V7RPF6</accession>
<reference evidence="1 2" key="1">
    <citation type="journal article" date="2014" name="Arch. Microbiol.">
        <title>Bacillus mesophilum sp. nov., strain IITR-54T, a novel 4-chlorobiphenyl dechlorinating bacterium.</title>
        <authorList>
            <person name="Manickam N."/>
            <person name="Singh N.K."/>
            <person name="Bajaj A."/>
            <person name="Kumar R.M."/>
            <person name="Kaur G."/>
            <person name="Kaur N."/>
            <person name="Bala M."/>
            <person name="Kumar A."/>
            <person name="Mayilraj S."/>
        </authorList>
    </citation>
    <scope>NUCLEOTIDE SEQUENCE [LARGE SCALE GENOMIC DNA]</scope>
    <source>
        <strain evidence="1 2">IITR-54</strain>
    </source>
</reference>
<evidence type="ECO:0000313" key="2">
    <source>
        <dbReference type="Proteomes" id="UP000441354"/>
    </source>
</evidence>
<evidence type="ECO:0000313" key="1">
    <source>
        <dbReference type="EMBL" id="KAB2335142.1"/>
    </source>
</evidence>
<dbReference type="RefSeq" id="WP_151571825.1">
    <property type="nucleotide sequence ID" value="NZ_WBOT01000001.1"/>
</dbReference>
<dbReference type="Proteomes" id="UP000441354">
    <property type="component" value="Unassembled WGS sequence"/>
</dbReference>
<name>A0A7V7RPF6_9BACI</name>
<keyword evidence="2" id="KW-1185">Reference proteome</keyword>
<protein>
    <submittedName>
        <fullName evidence="1">Uncharacterized protein</fullName>
    </submittedName>
</protein>
<dbReference type="AlphaFoldDB" id="A0A7V7RPF6"/>
<sequence length="70" mass="8292">MNIVLDHNEESKGRKFEWVDKWVKMTGERAKIDAKANNTYIIYNTENGWVREYPDGTIIPYDQELEGENK</sequence>
<gene>
    <name evidence="1" type="ORF">F7732_00815</name>
</gene>
<dbReference type="OrthoDB" id="2629863at2"/>
<dbReference type="EMBL" id="WBOT01000001">
    <property type="protein sequence ID" value="KAB2335142.1"/>
    <property type="molecule type" value="Genomic_DNA"/>
</dbReference>
<organism evidence="1 2">
    <name type="scientific">Bacillus mesophilum</name>
    <dbReference type="NCBI Taxonomy" id="1071718"/>
    <lineage>
        <taxon>Bacteria</taxon>
        <taxon>Bacillati</taxon>
        <taxon>Bacillota</taxon>
        <taxon>Bacilli</taxon>
        <taxon>Bacillales</taxon>
        <taxon>Bacillaceae</taxon>
        <taxon>Bacillus</taxon>
    </lineage>
</organism>
<proteinExistence type="predicted"/>
<comment type="caution">
    <text evidence="1">The sequence shown here is derived from an EMBL/GenBank/DDBJ whole genome shotgun (WGS) entry which is preliminary data.</text>
</comment>